<gene>
    <name evidence="1" type="ORF">OBBRIDRAFT_40125</name>
</gene>
<dbReference type="AlphaFoldDB" id="A0A8E2AQI7"/>
<evidence type="ECO:0000313" key="1">
    <source>
        <dbReference type="EMBL" id="OCH89086.1"/>
    </source>
</evidence>
<name>A0A8E2AQI7_9APHY</name>
<dbReference type="SUPFAM" id="SSF54909">
    <property type="entry name" value="Dimeric alpha+beta barrel"/>
    <property type="match status" value="1"/>
</dbReference>
<dbReference type="Proteomes" id="UP000250043">
    <property type="component" value="Unassembled WGS sequence"/>
</dbReference>
<dbReference type="Gene3D" id="3.30.70.100">
    <property type="match status" value="2"/>
</dbReference>
<proteinExistence type="predicted"/>
<dbReference type="InterPro" id="IPR011008">
    <property type="entry name" value="Dimeric_a/b-barrel"/>
</dbReference>
<dbReference type="OrthoDB" id="3830579at2759"/>
<protein>
    <recommendedName>
        <fullName evidence="3">ABM domain-containing protein</fullName>
    </recommendedName>
</protein>
<evidence type="ECO:0008006" key="3">
    <source>
        <dbReference type="Google" id="ProtNLM"/>
    </source>
</evidence>
<dbReference type="EMBL" id="KV722435">
    <property type="protein sequence ID" value="OCH89086.1"/>
    <property type="molecule type" value="Genomic_DNA"/>
</dbReference>
<evidence type="ECO:0000313" key="2">
    <source>
        <dbReference type="Proteomes" id="UP000250043"/>
    </source>
</evidence>
<organism evidence="1 2">
    <name type="scientific">Obba rivulosa</name>
    <dbReference type="NCBI Taxonomy" id="1052685"/>
    <lineage>
        <taxon>Eukaryota</taxon>
        <taxon>Fungi</taxon>
        <taxon>Dikarya</taxon>
        <taxon>Basidiomycota</taxon>
        <taxon>Agaricomycotina</taxon>
        <taxon>Agaricomycetes</taxon>
        <taxon>Polyporales</taxon>
        <taxon>Gelatoporiaceae</taxon>
        <taxon>Obba</taxon>
    </lineage>
</organism>
<accession>A0A8E2AQI7</accession>
<reference evidence="1 2" key="1">
    <citation type="submission" date="2016-07" db="EMBL/GenBank/DDBJ databases">
        <title>Draft genome of the white-rot fungus Obba rivulosa 3A-2.</title>
        <authorList>
            <consortium name="DOE Joint Genome Institute"/>
            <person name="Miettinen O."/>
            <person name="Riley R."/>
            <person name="Acob R."/>
            <person name="Barry K."/>
            <person name="Cullen D."/>
            <person name="De Vries R."/>
            <person name="Hainaut M."/>
            <person name="Hatakka A."/>
            <person name="Henrissat B."/>
            <person name="Hilden K."/>
            <person name="Kuo R."/>
            <person name="Labutti K."/>
            <person name="Lipzen A."/>
            <person name="Makela M.R."/>
            <person name="Sandor L."/>
            <person name="Spatafora J.W."/>
            <person name="Grigoriev I.V."/>
            <person name="Hibbett D.S."/>
        </authorList>
    </citation>
    <scope>NUCLEOTIDE SEQUENCE [LARGE SCALE GENOMIC DNA]</scope>
    <source>
        <strain evidence="1 2">3A-2</strain>
    </source>
</reference>
<sequence length="207" mass="22346">MSSALPCIEIVSAVSTDAYREDPVGVSQPAFSIIKNAEGAIKIYHGLQSEEAKGVYLYVVWETLDHHRKFQADATEYPKLIEKTSSIWGAAPRILHVHPTTDPYAALAAPVTELALLTIKPGQSKEALLDIVKKLTTDGTPGEKGFVSAVYGTVAESDDTIALIAGWESVEAHWKLVTTDPEAVALLTQMRSIATPEIAHAALREVN</sequence>
<keyword evidence="2" id="KW-1185">Reference proteome</keyword>